<name>A0AAX4MWD3_9CAUD</name>
<organism evidence="1 2">
    <name type="scientific">Pseudomonas phage UNO-G1W1</name>
    <dbReference type="NCBI Taxonomy" id="3136609"/>
    <lineage>
        <taxon>Viruses</taxon>
        <taxon>Duplodnaviria</taxon>
        <taxon>Heunggongvirae</taxon>
        <taxon>Uroviricota</taxon>
        <taxon>Caudoviricetes</taxon>
        <taxon>Vandenendeviridae</taxon>
        <taxon>Gorskivirinae</taxon>
        <taxon>Omahavirus</taxon>
        <taxon>Omahavirus UNOG1W1</taxon>
    </lineage>
</organism>
<gene>
    <name evidence="1" type="ORF">ISREJYDI_CDS0142</name>
</gene>
<evidence type="ECO:0000313" key="2">
    <source>
        <dbReference type="Proteomes" id="UP001447006"/>
    </source>
</evidence>
<accession>A0AAX4MWD3</accession>
<protein>
    <submittedName>
        <fullName evidence="1">Uncharacterized protein</fullName>
    </submittedName>
</protein>
<proteinExistence type="predicted"/>
<reference evidence="1 2" key="1">
    <citation type="submission" date="2024-03" db="EMBL/GenBank/DDBJ databases">
        <title>Complete Genome Sequence of a Pseudomonas fluorescens Bacteriophage UNO-G1W1 isolated from freshwater ice in Nebraska.</title>
        <authorList>
            <person name="Neville A.J."/>
            <person name="Schulze T.T."/>
            <person name="Davis P.H."/>
        </authorList>
    </citation>
    <scope>NUCLEOTIDE SEQUENCE [LARGE SCALE GENOMIC DNA]</scope>
</reference>
<keyword evidence="2" id="KW-1185">Reference proteome</keyword>
<sequence length="79" mass="9198">MACDIIVAVAMRTESGDDYLFLYDDIFGIADFVERVEDDMGEELAYVYHIDVKTDCCVDEGYERALRDRIEELQEDDYP</sequence>
<evidence type="ECO:0000313" key="1">
    <source>
        <dbReference type="EMBL" id="WYN05103.1"/>
    </source>
</evidence>
<dbReference type="Proteomes" id="UP001447006">
    <property type="component" value="Segment"/>
</dbReference>
<dbReference type="EMBL" id="PP551948">
    <property type="protein sequence ID" value="WYN05103.1"/>
    <property type="molecule type" value="Genomic_DNA"/>
</dbReference>